<dbReference type="AlphaFoldDB" id="A0A8B8S512"/>
<dbReference type="GeneID" id="116660161"/>
<dbReference type="Proteomes" id="UP000694856">
    <property type="component" value="Chromosome 27"/>
</dbReference>
<evidence type="ECO:0000256" key="1">
    <source>
        <dbReference type="SAM" id="MobiDB-lite"/>
    </source>
</evidence>
<sequence length="216" mass="22457">MWPAGSPGLLGSKGRGPPGMPSSLCPGGQKRTAGRWDRPGPRGPLDPLRNCLLVSRISQQLPSPLQPSITSARRALLPSRFSPPSAGKGLCDDITAETRGLPALGPGTPERRLTGVARKDNAFQVSPSQSLPSKPALSAPFTSNFPIPRHFSFEGGSLIPLRFSHLGTGPRVQGCGQGWRGPLLLPAAGRLGDAKSTGKGPGGDSPSGRRGNVHVF</sequence>
<organism evidence="2 3">
    <name type="scientific">Camelus ferus</name>
    <name type="common">Wild bactrian camel</name>
    <name type="synonym">Camelus bactrianus ferus</name>
    <dbReference type="NCBI Taxonomy" id="419612"/>
    <lineage>
        <taxon>Eukaryota</taxon>
        <taxon>Metazoa</taxon>
        <taxon>Chordata</taxon>
        <taxon>Craniata</taxon>
        <taxon>Vertebrata</taxon>
        <taxon>Euteleostomi</taxon>
        <taxon>Mammalia</taxon>
        <taxon>Eutheria</taxon>
        <taxon>Laurasiatheria</taxon>
        <taxon>Artiodactyla</taxon>
        <taxon>Tylopoda</taxon>
        <taxon>Camelidae</taxon>
        <taxon>Camelus</taxon>
    </lineage>
</organism>
<evidence type="ECO:0000313" key="2">
    <source>
        <dbReference type="Proteomes" id="UP000694856"/>
    </source>
</evidence>
<evidence type="ECO:0000313" key="3">
    <source>
        <dbReference type="RefSeq" id="XP_032324754.1"/>
    </source>
</evidence>
<feature type="region of interest" description="Disordered" evidence="1">
    <location>
        <begin position="186"/>
        <end position="216"/>
    </location>
</feature>
<dbReference type="RefSeq" id="XP_032324754.1">
    <property type="nucleotide sequence ID" value="XM_032468863.1"/>
</dbReference>
<name>A0A8B8S512_CAMFR</name>
<proteinExistence type="predicted"/>
<dbReference type="KEGG" id="cfr:116660161"/>
<gene>
    <name evidence="3" type="primary">LOC116660161</name>
</gene>
<feature type="region of interest" description="Disordered" evidence="1">
    <location>
        <begin position="1"/>
        <end position="48"/>
    </location>
</feature>
<reference evidence="3" key="1">
    <citation type="submission" date="2025-08" db="UniProtKB">
        <authorList>
            <consortium name="RefSeq"/>
        </authorList>
    </citation>
    <scope>IDENTIFICATION</scope>
    <source>
        <tissue evidence="3">Ear skin</tissue>
    </source>
</reference>
<protein>
    <submittedName>
        <fullName evidence="3">Uncharacterized protein LOC116660161</fullName>
    </submittedName>
</protein>
<keyword evidence="2" id="KW-1185">Reference proteome</keyword>
<accession>A0A8B8S512</accession>